<evidence type="ECO:0000259" key="2">
    <source>
        <dbReference type="Pfam" id="PF14111"/>
    </source>
</evidence>
<dbReference type="Pfam" id="PF14111">
    <property type="entry name" value="DUF4283"/>
    <property type="match status" value="1"/>
</dbReference>
<dbReference type="EMBL" id="VOIH02000008">
    <property type="protein sequence ID" value="KAF3440719.1"/>
    <property type="molecule type" value="Genomic_DNA"/>
</dbReference>
<evidence type="ECO:0000313" key="3">
    <source>
        <dbReference type="EMBL" id="KAF3440719.1"/>
    </source>
</evidence>
<evidence type="ECO:0000313" key="4">
    <source>
        <dbReference type="Proteomes" id="UP000796880"/>
    </source>
</evidence>
<name>A0A8K0E7C2_9ROSA</name>
<accession>A0A8K0E7C2</accession>
<dbReference type="InterPro" id="IPR040256">
    <property type="entry name" value="At4g02000-like"/>
</dbReference>
<proteinExistence type="predicted"/>
<dbReference type="InterPro" id="IPR025558">
    <property type="entry name" value="DUF4283"/>
</dbReference>
<dbReference type="PANTHER" id="PTHR31286">
    <property type="entry name" value="GLYCINE-RICH CELL WALL STRUCTURAL PROTEIN 1.8-LIKE"/>
    <property type="match status" value="1"/>
</dbReference>
<protein>
    <recommendedName>
        <fullName evidence="2">DUF4283 domain-containing protein</fullName>
    </recommendedName>
</protein>
<feature type="compositionally biased region" description="Low complexity" evidence="1">
    <location>
        <begin position="321"/>
        <end position="331"/>
    </location>
</feature>
<feature type="domain" description="DUF4283" evidence="2">
    <location>
        <begin position="1"/>
        <end position="62"/>
    </location>
</feature>
<dbReference type="OrthoDB" id="1743559at2759"/>
<dbReference type="AlphaFoldDB" id="A0A8K0E7C2"/>
<sequence length="353" mass="40518">MIDCIPKIWNLKGKIKVEVVEENIFKFVFAEIREKEDVFRRRPWSFNGSLLILKEWSSGLQLREIVFNTSTFTVQIHGLPPRFFNLENAEKIGNMIGLLYKESLRLDFYRSSSQFIPRIPRKLIPLESARDVSPVMDGEQLIKSDRYTAQEIDNGRNEEMEEARDVISVNPTVAALSLTLSRQCAEGLNFNALLTKKGRDCNFNQEALTEWASNFISALATFKAQEKRKTHQALSELENKESREVGYELVKWAGFGPGYQQEASGVKDHISPIRTITQRKRPGQGLEDSSSKKETFLKLTMPESESDTSRFEVEDLQSGFSSGRRTPSPIRTRSRRRQEEGRRGLQAKNLYEV</sequence>
<dbReference type="Proteomes" id="UP000796880">
    <property type="component" value="Unassembled WGS sequence"/>
</dbReference>
<comment type="caution">
    <text evidence="3">The sequence shown here is derived from an EMBL/GenBank/DDBJ whole genome shotgun (WGS) entry which is preliminary data.</text>
</comment>
<dbReference type="PANTHER" id="PTHR31286:SF167">
    <property type="entry name" value="OS09G0268800 PROTEIN"/>
    <property type="match status" value="1"/>
</dbReference>
<reference evidence="3" key="1">
    <citation type="submission" date="2020-03" db="EMBL/GenBank/DDBJ databases">
        <title>A high-quality chromosome-level genome assembly of a woody plant with both climbing and erect habits, Rhamnella rubrinervis.</title>
        <authorList>
            <person name="Lu Z."/>
            <person name="Yang Y."/>
            <person name="Zhu X."/>
            <person name="Sun Y."/>
        </authorList>
    </citation>
    <scope>NUCLEOTIDE SEQUENCE</scope>
    <source>
        <strain evidence="3">BYM</strain>
        <tissue evidence="3">Leaf</tissue>
    </source>
</reference>
<evidence type="ECO:0000256" key="1">
    <source>
        <dbReference type="SAM" id="MobiDB-lite"/>
    </source>
</evidence>
<gene>
    <name evidence="3" type="ORF">FNV43_RR19005</name>
</gene>
<feature type="region of interest" description="Disordered" evidence="1">
    <location>
        <begin position="277"/>
        <end position="353"/>
    </location>
</feature>
<keyword evidence="4" id="KW-1185">Reference proteome</keyword>
<organism evidence="3 4">
    <name type="scientific">Rhamnella rubrinervis</name>
    <dbReference type="NCBI Taxonomy" id="2594499"/>
    <lineage>
        <taxon>Eukaryota</taxon>
        <taxon>Viridiplantae</taxon>
        <taxon>Streptophyta</taxon>
        <taxon>Embryophyta</taxon>
        <taxon>Tracheophyta</taxon>
        <taxon>Spermatophyta</taxon>
        <taxon>Magnoliopsida</taxon>
        <taxon>eudicotyledons</taxon>
        <taxon>Gunneridae</taxon>
        <taxon>Pentapetalae</taxon>
        <taxon>rosids</taxon>
        <taxon>fabids</taxon>
        <taxon>Rosales</taxon>
        <taxon>Rhamnaceae</taxon>
        <taxon>rhamnoid group</taxon>
        <taxon>Rhamneae</taxon>
        <taxon>Rhamnella</taxon>
    </lineage>
</organism>